<dbReference type="Gene3D" id="2.30.42.10">
    <property type="match status" value="2"/>
</dbReference>
<sequence length="640" mass="69739">MAMHEMRHHDDPNLPRQLLSVDGKQESDESASSLRLEPTKQAALSLAQTPPLPHSTTLPSPLQNGIHFHVVQPTSTMETVTGKKDAGNESKESFMNGGVHRGHRNQTDHKLAMNGNGVHRGHPKQSHTQSNGDMNGHADRKELNSSIVPSLPNLVSMGPNRKLIKIRLDPGEKFAKPLMVTVAMDVLTKHGLGDLHDLSLGVGQKVQLQHKENDRGEKSLEISFRPAPKSNEPSQWEPPLSLVLYEENNESTDVATNDQQVQPQSKPQDRRTDILHSSNGAALKDDTVSEERPTPTAPSRFSVNAIAETSEDIVPKSARQKPMPPKFAKPEPMPPPSVKSLDPFVIPSIITPTVEKLAPTAKVGLAFRKANDVVIIEKIALGSPAHGTALCPGFECLSINGHRLRSARRAAELVRESEKSLTLVVSNAPRPPGTVYTMISLKNQTESGKDFALGMHFKMKHGLVKLVKVDAESPVLATSMKVGDFIISIDGSAIESVHKAIEVLSKLNEGSVVPILYFSLRQLRVSLVEKVIGNLWKKEWSNGYKECVVLQPGHNSLIPWTLRFKEDGMCTLIDPLRAFRRSSTGSTTSSVPPALHSVVETINHGVVSVLSAIREGVELAASKATREVGLESQNDVVVAL</sequence>
<feature type="region of interest" description="Disordered" evidence="1">
    <location>
        <begin position="1"/>
        <end position="35"/>
    </location>
</feature>
<feature type="region of interest" description="Disordered" evidence="1">
    <location>
        <begin position="250"/>
        <end position="336"/>
    </location>
</feature>
<name>A0ABD3MLJ3_9STRA</name>
<feature type="domain" description="PDZ" evidence="2">
    <location>
        <begin position="351"/>
        <end position="429"/>
    </location>
</feature>
<feature type="region of interest" description="Disordered" evidence="1">
    <location>
        <begin position="75"/>
        <end position="140"/>
    </location>
</feature>
<protein>
    <recommendedName>
        <fullName evidence="2">PDZ domain-containing protein</fullName>
    </recommendedName>
</protein>
<evidence type="ECO:0000256" key="1">
    <source>
        <dbReference type="SAM" id="MobiDB-lite"/>
    </source>
</evidence>
<dbReference type="SUPFAM" id="SSF50156">
    <property type="entry name" value="PDZ domain-like"/>
    <property type="match status" value="2"/>
</dbReference>
<dbReference type="InterPro" id="IPR001478">
    <property type="entry name" value="PDZ"/>
</dbReference>
<feature type="compositionally biased region" description="Pro residues" evidence="1">
    <location>
        <begin position="322"/>
        <end position="336"/>
    </location>
</feature>
<keyword evidence="4" id="KW-1185">Reference proteome</keyword>
<gene>
    <name evidence="3" type="ORF">ACHAWU_006010</name>
</gene>
<feature type="compositionally biased region" description="Polar residues" evidence="1">
    <location>
        <begin position="251"/>
        <end position="266"/>
    </location>
</feature>
<feature type="compositionally biased region" description="Basic and acidic residues" evidence="1">
    <location>
        <begin position="209"/>
        <end position="220"/>
    </location>
</feature>
<evidence type="ECO:0000313" key="4">
    <source>
        <dbReference type="Proteomes" id="UP001530293"/>
    </source>
</evidence>
<dbReference type="PROSITE" id="PS50106">
    <property type="entry name" value="PDZ"/>
    <property type="match status" value="1"/>
</dbReference>
<dbReference type="AlphaFoldDB" id="A0ABD3MLJ3"/>
<proteinExistence type="predicted"/>
<dbReference type="SMART" id="SM00228">
    <property type="entry name" value="PDZ"/>
    <property type="match status" value="2"/>
</dbReference>
<evidence type="ECO:0000259" key="2">
    <source>
        <dbReference type="PROSITE" id="PS50106"/>
    </source>
</evidence>
<comment type="caution">
    <text evidence="3">The sequence shown here is derived from an EMBL/GenBank/DDBJ whole genome shotgun (WGS) entry which is preliminary data.</text>
</comment>
<feature type="compositionally biased region" description="Basic and acidic residues" evidence="1">
    <location>
        <begin position="283"/>
        <end position="293"/>
    </location>
</feature>
<dbReference type="Proteomes" id="UP001530293">
    <property type="component" value="Unassembled WGS sequence"/>
</dbReference>
<reference evidence="3 4" key="1">
    <citation type="submission" date="2024-10" db="EMBL/GenBank/DDBJ databases">
        <title>Updated reference genomes for cyclostephanoid diatoms.</title>
        <authorList>
            <person name="Roberts W.R."/>
            <person name="Alverson A.J."/>
        </authorList>
    </citation>
    <scope>NUCLEOTIDE SEQUENCE [LARGE SCALE GENOMIC DNA]</scope>
    <source>
        <strain evidence="3 4">AJA232-27</strain>
    </source>
</reference>
<dbReference type="CDD" id="cd00136">
    <property type="entry name" value="PDZ_canonical"/>
    <property type="match status" value="1"/>
</dbReference>
<organism evidence="3 4">
    <name type="scientific">Discostella pseudostelligera</name>
    <dbReference type="NCBI Taxonomy" id="259834"/>
    <lineage>
        <taxon>Eukaryota</taxon>
        <taxon>Sar</taxon>
        <taxon>Stramenopiles</taxon>
        <taxon>Ochrophyta</taxon>
        <taxon>Bacillariophyta</taxon>
        <taxon>Coscinodiscophyceae</taxon>
        <taxon>Thalassiosirophycidae</taxon>
        <taxon>Stephanodiscales</taxon>
        <taxon>Stephanodiscaceae</taxon>
        <taxon>Discostella</taxon>
    </lineage>
</organism>
<dbReference type="Pfam" id="PF13180">
    <property type="entry name" value="PDZ_2"/>
    <property type="match status" value="1"/>
</dbReference>
<feature type="compositionally biased region" description="Basic and acidic residues" evidence="1">
    <location>
        <begin position="1"/>
        <end position="13"/>
    </location>
</feature>
<accession>A0ABD3MLJ3</accession>
<dbReference type="EMBL" id="JALLBG020000107">
    <property type="protein sequence ID" value="KAL3764372.1"/>
    <property type="molecule type" value="Genomic_DNA"/>
</dbReference>
<feature type="region of interest" description="Disordered" evidence="1">
    <location>
        <begin position="209"/>
        <end position="238"/>
    </location>
</feature>
<dbReference type="InterPro" id="IPR036034">
    <property type="entry name" value="PDZ_sf"/>
</dbReference>
<evidence type="ECO:0000313" key="3">
    <source>
        <dbReference type="EMBL" id="KAL3764372.1"/>
    </source>
</evidence>
<feature type="compositionally biased region" description="Basic and acidic residues" evidence="1">
    <location>
        <begin position="81"/>
        <end position="92"/>
    </location>
</feature>